<evidence type="ECO:0000256" key="3">
    <source>
        <dbReference type="SAM" id="SignalP"/>
    </source>
</evidence>
<dbReference type="PANTHER" id="PTHR21666:SF263">
    <property type="entry name" value="MUREIN HYDROLASE ACTIVATOR NLPD"/>
    <property type="match status" value="1"/>
</dbReference>
<evidence type="ECO:0000259" key="4">
    <source>
        <dbReference type="PROSITE" id="PS51782"/>
    </source>
</evidence>
<gene>
    <name evidence="5" type="ORF">V3330_07200</name>
</gene>
<evidence type="ECO:0000256" key="2">
    <source>
        <dbReference type="SAM" id="MobiDB-lite"/>
    </source>
</evidence>
<dbReference type="InterPro" id="IPR036779">
    <property type="entry name" value="LysM_dom_sf"/>
</dbReference>
<comment type="caution">
    <text evidence="5">The sequence shown here is derived from an EMBL/GenBank/DDBJ whole genome shotgun (WGS) entry which is preliminary data.</text>
</comment>
<dbReference type="Gene3D" id="3.10.350.10">
    <property type="entry name" value="LysM domain"/>
    <property type="match status" value="1"/>
</dbReference>
<organism evidence="5 6">
    <name type="scientific">Elongatibacter sediminis</name>
    <dbReference type="NCBI Taxonomy" id="3119006"/>
    <lineage>
        <taxon>Bacteria</taxon>
        <taxon>Pseudomonadati</taxon>
        <taxon>Pseudomonadota</taxon>
        <taxon>Gammaproteobacteria</taxon>
        <taxon>Chromatiales</taxon>
        <taxon>Wenzhouxiangellaceae</taxon>
        <taxon>Elongatibacter</taxon>
    </lineage>
</organism>
<dbReference type="InterPro" id="IPR050570">
    <property type="entry name" value="Cell_wall_metabolism_enzyme"/>
</dbReference>
<feature type="chain" id="PRO_5043477351" evidence="3">
    <location>
        <begin position="21"/>
        <end position="297"/>
    </location>
</feature>
<feature type="signal peptide" evidence="3">
    <location>
        <begin position="1"/>
        <end position="20"/>
    </location>
</feature>
<dbReference type="InterPro" id="IPR016047">
    <property type="entry name" value="M23ase_b-sheet_dom"/>
</dbReference>
<dbReference type="GO" id="GO:0004222">
    <property type="term" value="F:metalloendopeptidase activity"/>
    <property type="evidence" value="ECO:0007669"/>
    <property type="project" value="TreeGrafter"/>
</dbReference>
<dbReference type="GO" id="GO:0009279">
    <property type="term" value="C:cell outer membrane"/>
    <property type="evidence" value="ECO:0007669"/>
    <property type="project" value="TreeGrafter"/>
</dbReference>
<proteinExistence type="inferred from homology"/>
<evidence type="ECO:0000313" key="6">
    <source>
        <dbReference type="Proteomes" id="UP001359886"/>
    </source>
</evidence>
<dbReference type="Pfam" id="PF01476">
    <property type="entry name" value="LysM"/>
    <property type="match status" value="1"/>
</dbReference>
<dbReference type="EMBL" id="JAZHOG010000004">
    <property type="protein sequence ID" value="MEJ8567411.1"/>
    <property type="molecule type" value="Genomic_DNA"/>
</dbReference>
<dbReference type="GO" id="GO:0032153">
    <property type="term" value="C:cell division site"/>
    <property type="evidence" value="ECO:0007669"/>
    <property type="project" value="TreeGrafter"/>
</dbReference>
<dbReference type="PROSITE" id="PS51257">
    <property type="entry name" value="PROKAR_LIPOPROTEIN"/>
    <property type="match status" value="1"/>
</dbReference>
<name>A0AAW9RIA9_9GAMM</name>
<feature type="compositionally biased region" description="Polar residues" evidence="2">
    <location>
        <begin position="91"/>
        <end position="109"/>
    </location>
</feature>
<comment type="similarity">
    <text evidence="1">Belongs to the E.coli NlpD/Haemophilus LppB family.</text>
</comment>
<reference evidence="5 6" key="1">
    <citation type="submission" date="2024-02" db="EMBL/GenBank/DDBJ databases">
        <title>A novel Wenzhouxiangellaceae bacterium, isolated from coastal sediments.</title>
        <authorList>
            <person name="Du Z.-J."/>
            <person name="Ye Y.-Q."/>
            <person name="Zhang X.-Y."/>
        </authorList>
    </citation>
    <scope>NUCLEOTIDE SEQUENCE [LARGE SCALE GENOMIC DNA]</scope>
    <source>
        <strain evidence="5 6">CH-27</strain>
    </source>
</reference>
<dbReference type="Proteomes" id="UP001359886">
    <property type="component" value="Unassembled WGS sequence"/>
</dbReference>
<dbReference type="PANTHER" id="PTHR21666">
    <property type="entry name" value="PEPTIDASE-RELATED"/>
    <property type="match status" value="1"/>
</dbReference>
<feature type="compositionally biased region" description="Low complexity" evidence="2">
    <location>
        <begin position="111"/>
        <end position="124"/>
    </location>
</feature>
<keyword evidence="3" id="KW-0732">Signal</keyword>
<dbReference type="InterPro" id="IPR018392">
    <property type="entry name" value="LysM"/>
</dbReference>
<dbReference type="AlphaFoldDB" id="A0AAW9RIA9"/>
<sequence length="297" mass="31474">MNRTGIVSAFLIALIVSACAGPPPAPVVDRSAGQSYAGSTPDGHYRVRRGDTLYAIAFRYGLDWRELAHWNQVRAPYVILPDQLLRLSPQRGSTASTVSETRQASTSGVVTRPAAGTGRATTRALDTPRASTVDTAPKAVEAPAQPPPPATQSTATRTETRPPPPQAAPVSGADPSQWLWPTEGRVLGRFIAGDPSRKGIDIAGKAGQPVTAAAGGQVVYSGSGLIGYGELIIIKHSDRMLSAYAHNSRRLVSEGQQVAAGAKIAEMGTNDRNQEVLHFEIRVNGTPRDPLDYLPSR</sequence>
<evidence type="ECO:0000313" key="5">
    <source>
        <dbReference type="EMBL" id="MEJ8567411.1"/>
    </source>
</evidence>
<protein>
    <submittedName>
        <fullName evidence="5">Peptidoglycan DD-metalloendopeptidase family protein</fullName>
    </submittedName>
</protein>
<dbReference type="PROSITE" id="PS51782">
    <property type="entry name" value="LYSM"/>
    <property type="match status" value="1"/>
</dbReference>
<dbReference type="RefSeq" id="WP_354694733.1">
    <property type="nucleotide sequence ID" value="NZ_JAZHOG010000004.1"/>
</dbReference>
<dbReference type="CDD" id="cd12797">
    <property type="entry name" value="M23_peptidase"/>
    <property type="match status" value="1"/>
</dbReference>
<dbReference type="InterPro" id="IPR011055">
    <property type="entry name" value="Dup_hybrid_motif"/>
</dbReference>
<dbReference type="SUPFAM" id="SSF51261">
    <property type="entry name" value="Duplicated hybrid motif"/>
    <property type="match status" value="1"/>
</dbReference>
<dbReference type="CDD" id="cd00118">
    <property type="entry name" value="LysM"/>
    <property type="match status" value="1"/>
</dbReference>
<evidence type="ECO:0000256" key="1">
    <source>
        <dbReference type="ARBA" id="ARBA00038420"/>
    </source>
</evidence>
<dbReference type="Gene3D" id="2.70.70.10">
    <property type="entry name" value="Glucose Permease (Domain IIA)"/>
    <property type="match status" value="1"/>
</dbReference>
<feature type="domain" description="LysM" evidence="4">
    <location>
        <begin position="43"/>
        <end position="87"/>
    </location>
</feature>
<accession>A0AAW9RIA9</accession>
<dbReference type="Pfam" id="PF01551">
    <property type="entry name" value="Peptidase_M23"/>
    <property type="match status" value="1"/>
</dbReference>
<keyword evidence="6" id="KW-1185">Reference proteome</keyword>
<feature type="region of interest" description="Disordered" evidence="2">
    <location>
        <begin position="91"/>
        <end position="179"/>
    </location>
</feature>
<dbReference type="SMART" id="SM00257">
    <property type="entry name" value="LysM"/>
    <property type="match status" value="1"/>
</dbReference>